<comment type="similarity">
    <text evidence="2 4">Belongs to the bacterial solute-binding protein 3 family.</text>
</comment>
<proteinExistence type="inferred from homology"/>
<feature type="domain" description="Solute-binding protein family 3/N-terminal" evidence="5">
    <location>
        <begin position="40"/>
        <end position="273"/>
    </location>
</feature>
<accession>A0AAI8MNC8</accession>
<dbReference type="SUPFAM" id="SSF53850">
    <property type="entry name" value="Periplasmic binding protein-like II"/>
    <property type="match status" value="1"/>
</dbReference>
<dbReference type="SMART" id="SM00079">
    <property type="entry name" value="PBPe"/>
    <property type="match status" value="1"/>
</dbReference>
<dbReference type="InterPro" id="IPR001320">
    <property type="entry name" value="Iontro_rcpt_C"/>
</dbReference>
<dbReference type="Gene3D" id="3.40.190.10">
    <property type="entry name" value="Periplasmic binding protein-like II"/>
    <property type="match status" value="2"/>
</dbReference>
<name>A0AAI8MNC8_9HELI</name>
<feature type="domain" description="Ionotropic glutamate receptor C-terminal" evidence="6">
    <location>
        <begin position="40"/>
        <end position="274"/>
    </location>
</feature>
<dbReference type="InterPro" id="IPR018313">
    <property type="entry name" value="SBP_3_CS"/>
</dbReference>
<comment type="subcellular location">
    <subcellularLocation>
        <location evidence="1">Cell envelope</location>
    </subcellularLocation>
</comment>
<dbReference type="EMBL" id="AP012492">
    <property type="protein sequence ID" value="BAM32092.1"/>
    <property type="molecule type" value="Genomic_DNA"/>
</dbReference>
<dbReference type="CDD" id="cd13530">
    <property type="entry name" value="PBP2_peptides_like"/>
    <property type="match status" value="1"/>
</dbReference>
<dbReference type="KEGG" id="hcb:HCBAA847_0854"/>
<dbReference type="SMART" id="SM00062">
    <property type="entry name" value="PBPb"/>
    <property type="match status" value="1"/>
</dbReference>
<evidence type="ECO:0000259" key="5">
    <source>
        <dbReference type="SMART" id="SM00062"/>
    </source>
</evidence>
<protein>
    <submittedName>
        <fullName evidence="7">Arginine-binding periplasmic protein</fullName>
    </submittedName>
</protein>
<evidence type="ECO:0000313" key="8">
    <source>
        <dbReference type="Proteomes" id="UP000006036"/>
    </source>
</evidence>
<dbReference type="GO" id="GO:0016020">
    <property type="term" value="C:membrane"/>
    <property type="evidence" value="ECO:0007669"/>
    <property type="project" value="InterPro"/>
</dbReference>
<sequence>MKTLMKLLESCRSLTLWAKSLALLTATLGIFTLNACSDNDLVVATSANFAPFEYIDGKEFKGIDMDIAEVIAKKLNKKLVIKDMEFDSVVTSLASGNAHIALSGLTINDTRSKVIDFSQTYFSASQMVIARANDTRFANITTKEELLKTLQSIPNLKIGVQVGTAGEFYAKGDSDWGFEGFHNAQVKSFSNGALAAIAMKNEQIDIVIIDEMPAREIVKANSGTQLIDIALTNEKYAIGIAPNDKELKDSINAILNEIRQDGTLESIINKYYAQ</sequence>
<evidence type="ECO:0000259" key="6">
    <source>
        <dbReference type="SMART" id="SM00079"/>
    </source>
</evidence>
<evidence type="ECO:0000256" key="2">
    <source>
        <dbReference type="ARBA" id="ARBA00010333"/>
    </source>
</evidence>
<reference evidence="7 8" key="1">
    <citation type="journal article" date="2012" name="J. Bacteriol.">
        <title>Complete Genome Sequence of Helicobacter cinaedi Type Strain ATCC BAA-847.</title>
        <authorList>
            <person name="Miyoshi-Akiyama T."/>
            <person name="Takeshita N."/>
            <person name="Ohmagari N."/>
            <person name="Kirikae T."/>
        </authorList>
    </citation>
    <scope>NUCLEOTIDE SEQUENCE [LARGE SCALE GENOMIC DNA]</scope>
    <source>
        <strain evidence="7 8">ATCC BAA-847</strain>
    </source>
</reference>
<organism evidence="7 8">
    <name type="scientific">Helicobacter cinaedi CCUG 18818 = ATCC BAA-847</name>
    <dbReference type="NCBI Taxonomy" id="537971"/>
    <lineage>
        <taxon>Bacteria</taxon>
        <taxon>Pseudomonadati</taxon>
        <taxon>Campylobacterota</taxon>
        <taxon>Epsilonproteobacteria</taxon>
        <taxon>Campylobacterales</taxon>
        <taxon>Helicobacteraceae</taxon>
        <taxon>Helicobacter</taxon>
    </lineage>
</organism>
<dbReference type="RefSeq" id="WP_015453415.1">
    <property type="nucleotide sequence ID" value="NC_020555.1"/>
</dbReference>
<evidence type="ECO:0000256" key="3">
    <source>
        <dbReference type="ARBA" id="ARBA00022729"/>
    </source>
</evidence>
<dbReference type="PANTHER" id="PTHR35936">
    <property type="entry name" value="MEMBRANE-BOUND LYTIC MUREIN TRANSGLYCOSYLASE F"/>
    <property type="match status" value="1"/>
</dbReference>
<dbReference type="PROSITE" id="PS01039">
    <property type="entry name" value="SBP_BACTERIAL_3"/>
    <property type="match status" value="1"/>
</dbReference>
<evidence type="ECO:0000256" key="4">
    <source>
        <dbReference type="RuleBase" id="RU003744"/>
    </source>
</evidence>
<dbReference type="Pfam" id="PF00497">
    <property type="entry name" value="SBP_bac_3"/>
    <property type="match status" value="1"/>
</dbReference>
<dbReference type="GO" id="GO:0015276">
    <property type="term" value="F:ligand-gated monoatomic ion channel activity"/>
    <property type="evidence" value="ECO:0007669"/>
    <property type="project" value="InterPro"/>
</dbReference>
<dbReference type="Proteomes" id="UP000006036">
    <property type="component" value="Chromosome 1"/>
</dbReference>
<gene>
    <name evidence="7" type="ORF">HCBAA847_0854</name>
</gene>
<keyword evidence="3" id="KW-0732">Signal</keyword>
<evidence type="ECO:0000313" key="7">
    <source>
        <dbReference type="EMBL" id="BAM32092.1"/>
    </source>
</evidence>
<dbReference type="AlphaFoldDB" id="A0AAI8MNC8"/>
<dbReference type="PANTHER" id="PTHR35936:SF17">
    <property type="entry name" value="ARGININE-BINDING EXTRACELLULAR PROTEIN ARTP"/>
    <property type="match status" value="1"/>
</dbReference>
<evidence type="ECO:0000256" key="1">
    <source>
        <dbReference type="ARBA" id="ARBA00004196"/>
    </source>
</evidence>
<dbReference type="GO" id="GO:0030313">
    <property type="term" value="C:cell envelope"/>
    <property type="evidence" value="ECO:0007669"/>
    <property type="project" value="UniProtKB-SubCell"/>
</dbReference>
<dbReference type="InterPro" id="IPR001638">
    <property type="entry name" value="Solute-binding_3/MltF_N"/>
</dbReference>